<keyword evidence="1" id="KW-0812">Transmembrane</keyword>
<evidence type="ECO:0000256" key="1">
    <source>
        <dbReference type="SAM" id="Phobius"/>
    </source>
</evidence>
<feature type="transmembrane region" description="Helical" evidence="1">
    <location>
        <begin position="498"/>
        <end position="514"/>
    </location>
</feature>
<evidence type="ECO:0000313" key="2">
    <source>
        <dbReference type="EMBL" id="PKR84998.1"/>
    </source>
</evidence>
<dbReference type="RefSeq" id="WP_101354363.1">
    <property type="nucleotide sequence ID" value="NZ_PIQO01000007.1"/>
</dbReference>
<evidence type="ECO:0000313" key="3">
    <source>
        <dbReference type="Proteomes" id="UP000233440"/>
    </source>
</evidence>
<feature type="transmembrane region" description="Helical" evidence="1">
    <location>
        <begin position="268"/>
        <end position="290"/>
    </location>
</feature>
<dbReference type="AlphaFoldDB" id="A0A2N3LK44"/>
<feature type="transmembrane region" description="Helical" evidence="1">
    <location>
        <begin position="382"/>
        <end position="400"/>
    </location>
</feature>
<dbReference type="Proteomes" id="UP000233440">
    <property type="component" value="Unassembled WGS sequence"/>
</dbReference>
<gene>
    <name evidence="2" type="ORF">CWO92_11595</name>
</gene>
<feature type="transmembrane region" description="Helical" evidence="1">
    <location>
        <begin position="169"/>
        <end position="195"/>
    </location>
</feature>
<keyword evidence="3" id="KW-1185">Reference proteome</keyword>
<proteinExistence type="predicted"/>
<feature type="transmembrane region" description="Helical" evidence="1">
    <location>
        <begin position="63"/>
        <end position="83"/>
    </location>
</feature>
<keyword evidence="1" id="KW-1133">Transmembrane helix</keyword>
<feature type="transmembrane region" description="Helical" evidence="1">
    <location>
        <begin position="207"/>
        <end position="226"/>
    </location>
</feature>
<accession>A0A2N3LK44</accession>
<feature type="transmembrane region" description="Helical" evidence="1">
    <location>
        <begin position="95"/>
        <end position="118"/>
    </location>
</feature>
<feature type="transmembrane region" description="Helical" evidence="1">
    <location>
        <begin position="431"/>
        <end position="453"/>
    </location>
</feature>
<feature type="transmembrane region" description="Helical" evidence="1">
    <location>
        <begin position="350"/>
        <end position="370"/>
    </location>
</feature>
<reference evidence="2 3" key="1">
    <citation type="submission" date="2017-11" db="EMBL/GenBank/DDBJ databases">
        <title>Bacillus camelliae sp. nov., isolated from pu'er tea.</title>
        <authorList>
            <person name="Niu L."/>
        </authorList>
    </citation>
    <scope>NUCLEOTIDE SEQUENCE [LARGE SCALE GENOMIC DNA]</scope>
    <source>
        <strain evidence="2 3">7578-1</strain>
    </source>
</reference>
<feature type="transmembrane region" description="Helical" evidence="1">
    <location>
        <begin position="520"/>
        <end position="537"/>
    </location>
</feature>
<organism evidence="2 3">
    <name type="scientific">Heyndrickxia camelliae</name>
    <dbReference type="NCBI Taxonomy" id="1707093"/>
    <lineage>
        <taxon>Bacteria</taxon>
        <taxon>Bacillati</taxon>
        <taxon>Bacillota</taxon>
        <taxon>Bacilli</taxon>
        <taxon>Bacillales</taxon>
        <taxon>Bacillaceae</taxon>
        <taxon>Heyndrickxia</taxon>
    </lineage>
</organism>
<feature type="transmembrane region" description="Helical" evidence="1">
    <location>
        <begin position="459"/>
        <end position="477"/>
    </location>
</feature>
<feature type="transmembrane region" description="Helical" evidence="1">
    <location>
        <begin position="139"/>
        <end position="163"/>
    </location>
</feature>
<name>A0A2N3LK44_9BACI</name>
<protein>
    <submittedName>
        <fullName evidence="2">Uncharacterized protein</fullName>
    </submittedName>
</protein>
<keyword evidence="1" id="KW-0472">Membrane</keyword>
<sequence length="543" mass="62328">MKDIRTLKFLDKFSSLFQRAGVDYSTMRKILQVKLLMDGRRVPTVFNQGAQRKKKKADNEGNGFLKSLWMYAFFGLLTIPFIVLGDNYLFQMSIMFGFVMFIVMTSMIADFSSVLLDIRDKNILYTRPIDKKTISAAKMMHVFIYLFYLTASIVTIPLIVGLFRHGIVFFLLSIILIILMEAFILVLTALIYMLILKFFDGEKLKDIVNYVQIGLSFTIMIGYQVLGRSFEIINFHAVLTPKWWQVFIIPMWFAAPYEVALNGHFDSFYIIFSILAISVPIVAFFVYLRLVPTFEKNLQKLAVHSVAKEKKQSKFGKTIIQLVCSSKEEQAFFRFASIMMKNERDFKLKVYPSLGFAIIMPFIFLFNSLRDGGFSSISDGKGYLTIYSTMIFIPSVIMMLKFSGKYKGAWIYKTLPLGDLSPLFKGTLKAFLVRLYLPMYFIICILFVVIFGGRVIPDLILVLLISALYSVICFIILKKAIPFSESFEAVGQTESWKVFGLMIPIVIFAGLHYLSTLVGFGVYIYIVIMLIANLFLWRKSIRA</sequence>
<comment type="caution">
    <text evidence="2">The sequence shown here is derived from an EMBL/GenBank/DDBJ whole genome shotgun (WGS) entry which is preliminary data.</text>
</comment>
<dbReference type="EMBL" id="PIQO01000007">
    <property type="protein sequence ID" value="PKR84998.1"/>
    <property type="molecule type" value="Genomic_DNA"/>
</dbReference>
<dbReference type="OrthoDB" id="2659138at2"/>